<comment type="caution">
    <text evidence="1">The sequence shown here is derived from an EMBL/GenBank/DDBJ whole genome shotgun (WGS) entry which is preliminary data.</text>
</comment>
<sequence length="40" mass="4590">MTLKFSFLKNSVNTGVPFLTQKLASHEKHQLFSVLQQTLQ</sequence>
<accession>S2NCC1</accession>
<dbReference type="Proteomes" id="UP000014270">
    <property type="component" value="Unassembled WGS sequence"/>
</dbReference>
<protein>
    <submittedName>
        <fullName evidence="1">Uncharacterized protein</fullName>
    </submittedName>
</protein>
<reference evidence="1 2" key="1">
    <citation type="journal article" date="2013" name="PLoS ONE">
        <title>Lactobacillus paracasei comparative genomics: towards species pan-genome definition and exploitation of diversity.</title>
        <authorList>
            <person name="Smokvina T."/>
            <person name="Wels M."/>
            <person name="Polka J."/>
            <person name="Chervaux C."/>
            <person name="Brisse S."/>
            <person name="Boekhorst J."/>
            <person name="van Hylckama Vlieg J.E."/>
            <person name="Siezen R.J."/>
        </authorList>
    </citation>
    <scope>NUCLEOTIDE SEQUENCE [LARGE SCALE GENOMIC DNA]</scope>
    <source>
        <strain evidence="1 2">Lpp225</strain>
    </source>
</reference>
<dbReference type="AlphaFoldDB" id="S2NCC1"/>
<dbReference type="PATRIC" id="fig|1256225.3.peg.1780"/>
<name>S2NCC1_LACPA</name>
<dbReference type="EMBL" id="ANMM01000012">
    <property type="protein sequence ID" value="EPC37580.1"/>
    <property type="molecule type" value="Genomic_DNA"/>
</dbReference>
<proteinExistence type="predicted"/>
<organism evidence="1 2">
    <name type="scientific">Lacticaseibacillus paracasei subsp. paracasei Lpp225</name>
    <dbReference type="NCBI Taxonomy" id="1256225"/>
    <lineage>
        <taxon>Bacteria</taxon>
        <taxon>Bacillati</taxon>
        <taxon>Bacillota</taxon>
        <taxon>Bacilli</taxon>
        <taxon>Lactobacillales</taxon>
        <taxon>Lactobacillaceae</taxon>
        <taxon>Lacticaseibacillus</taxon>
    </lineage>
</organism>
<evidence type="ECO:0000313" key="1">
    <source>
        <dbReference type="EMBL" id="EPC37580.1"/>
    </source>
</evidence>
<gene>
    <name evidence="1" type="ORF">Lpp225_1712</name>
</gene>
<evidence type="ECO:0000313" key="2">
    <source>
        <dbReference type="Proteomes" id="UP000014270"/>
    </source>
</evidence>